<sequence>MTERFPALQRLLFESRDPADGATGTFAFLDEDTKRRLRRALLLAVAVPGYQVPIESQDMPIPRGWGTGGLQVTLAVLTAADVVKVIDQGEDDGVNAAGLRRFIVNVSDVKTTTDAREATLIQTRHRIPESALRTQQILILQVPEPDPLSTVESDPARRAAMHAEIDYNDIWLGLYEDHVTRGALSKAVGHPCQVAGHYVIAPSPIPLWDIPKLDNARCLMLFGAGREGRVYAIPPHTPVSPLTFDDLPLHQGPANDQRCDRCGSSQSLLVEVRAHHGALWACSDTDWCQRHKEGEQ</sequence>
<dbReference type="Proteomes" id="UP001601521">
    <property type="component" value="Unassembled WGS sequence"/>
</dbReference>
<dbReference type="PIRSF" id="PIRSF011468">
    <property type="entry name" value="PhnJ"/>
    <property type="match status" value="1"/>
</dbReference>
<dbReference type="SFLD" id="SFLDG01115">
    <property type="entry name" value="Phosphonate_metabolism_(PhnJ)"/>
    <property type="match status" value="1"/>
</dbReference>
<proteinExistence type="predicted"/>
<dbReference type="EMBL" id="JBIALX010000019">
    <property type="protein sequence ID" value="MFF0457828.1"/>
    <property type="molecule type" value="Genomic_DNA"/>
</dbReference>
<accession>A0ABW6NRQ0</accession>
<dbReference type="InterPro" id="IPR010306">
    <property type="entry name" value="PhnJ"/>
</dbReference>
<organism evidence="1 2">
    <name type="scientific">Nocardia africana</name>
    <dbReference type="NCBI Taxonomy" id="134964"/>
    <lineage>
        <taxon>Bacteria</taxon>
        <taxon>Bacillati</taxon>
        <taxon>Actinomycetota</taxon>
        <taxon>Actinomycetes</taxon>
        <taxon>Mycobacteriales</taxon>
        <taxon>Nocardiaceae</taxon>
        <taxon>Nocardia</taxon>
    </lineage>
</organism>
<protein>
    <submittedName>
        <fullName evidence="1">Alpha-D-ribose 1-methylphosphonate 5-phosphate C-P-lyase PhnJ</fullName>
    </submittedName>
</protein>
<comment type="caution">
    <text evidence="1">The sequence shown here is derived from an EMBL/GenBank/DDBJ whole genome shotgun (WGS) entry which is preliminary data.</text>
</comment>
<dbReference type="SFLD" id="SFLDS00033">
    <property type="entry name" value="Radical_SAM_Phosphonate_Metabo"/>
    <property type="match status" value="1"/>
</dbReference>
<dbReference type="SFLD" id="SFLDF00379">
    <property type="entry name" value="Phosphonate_metabolism_(PhnJ)"/>
    <property type="match status" value="1"/>
</dbReference>
<evidence type="ECO:0000313" key="2">
    <source>
        <dbReference type="Proteomes" id="UP001601521"/>
    </source>
</evidence>
<gene>
    <name evidence="1" type="ORF">ACFYTH_31095</name>
</gene>
<keyword evidence="2" id="KW-1185">Reference proteome</keyword>
<name>A0ABW6NRQ0_9NOCA</name>
<dbReference type="Pfam" id="PF06007">
    <property type="entry name" value="PhnJ"/>
    <property type="match status" value="1"/>
</dbReference>
<reference evidence="1 2" key="1">
    <citation type="submission" date="2024-10" db="EMBL/GenBank/DDBJ databases">
        <title>The Natural Products Discovery Center: Release of the First 8490 Sequenced Strains for Exploring Actinobacteria Biosynthetic Diversity.</title>
        <authorList>
            <person name="Kalkreuter E."/>
            <person name="Kautsar S.A."/>
            <person name="Yang D."/>
            <person name="Bader C.D."/>
            <person name="Teijaro C.N."/>
            <person name="Fluegel L."/>
            <person name="Davis C.M."/>
            <person name="Simpson J.R."/>
            <person name="Lauterbach L."/>
            <person name="Steele A.D."/>
            <person name="Gui C."/>
            <person name="Meng S."/>
            <person name="Li G."/>
            <person name="Viehrig K."/>
            <person name="Ye F."/>
            <person name="Su P."/>
            <person name="Kiefer A.F."/>
            <person name="Nichols A."/>
            <person name="Cepeda A.J."/>
            <person name="Yan W."/>
            <person name="Fan B."/>
            <person name="Jiang Y."/>
            <person name="Adhikari A."/>
            <person name="Zheng C.-J."/>
            <person name="Schuster L."/>
            <person name="Cowan T.M."/>
            <person name="Smanski M.J."/>
            <person name="Chevrette M.G."/>
            <person name="De Carvalho L.P.S."/>
            <person name="Shen B."/>
        </authorList>
    </citation>
    <scope>NUCLEOTIDE SEQUENCE [LARGE SCALE GENOMIC DNA]</scope>
    <source>
        <strain evidence="1 2">NPDC004550</strain>
    </source>
</reference>
<evidence type="ECO:0000313" key="1">
    <source>
        <dbReference type="EMBL" id="MFF0457828.1"/>
    </source>
</evidence>
<dbReference type="RefSeq" id="WP_387255158.1">
    <property type="nucleotide sequence ID" value="NZ_JBIALX010000019.1"/>
</dbReference>